<evidence type="ECO:0000313" key="1">
    <source>
        <dbReference type="EMBL" id="KAK4014512.1"/>
    </source>
</evidence>
<keyword evidence="2" id="KW-1185">Reference proteome</keyword>
<gene>
    <name evidence="1" type="ORF">OUZ56_027035</name>
</gene>
<dbReference type="Proteomes" id="UP001234178">
    <property type="component" value="Unassembled WGS sequence"/>
</dbReference>
<dbReference type="EMBL" id="JAOYFB010000004">
    <property type="protein sequence ID" value="KAK4014512.1"/>
    <property type="molecule type" value="Genomic_DNA"/>
</dbReference>
<proteinExistence type="predicted"/>
<evidence type="ECO:0000313" key="2">
    <source>
        <dbReference type="Proteomes" id="UP001234178"/>
    </source>
</evidence>
<name>A0ABQ9ZNJ9_9CRUS</name>
<comment type="caution">
    <text evidence="1">The sequence shown here is derived from an EMBL/GenBank/DDBJ whole genome shotgun (WGS) entry which is preliminary data.</text>
</comment>
<protein>
    <submittedName>
        <fullName evidence="1">Uncharacterized protein</fullName>
    </submittedName>
</protein>
<accession>A0ABQ9ZNJ9</accession>
<sequence length="67" mass="7100">MVPAADIVAQIGLTAGESNSLESSRIFCSPQRIHTHTAARAVLAGQQAFDFGLASATSLFSRPMMTY</sequence>
<reference evidence="1 2" key="1">
    <citation type="journal article" date="2023" name="Nucleic Acids Res.">
        <title>The hologenome of Daphnia magna reveals possible DNA methylation and microbiome-mediated evolution of the host genome.</title>
        <authorList>
            <person name="Chaturvedi A."/>
            <person name="Li X."/>
            <person name="Dhandapani V."/>
            <person name="Marshall H."/>
            <person name="Kissane S."/>
            <person name="Cuenca-Cambronero M."/>
            <person name="Asole G."/>
            <person name="Calvet F."/>
            <person name="Ruiz-Romero M."/>
            <person name="Marangio P."/>
            <person name="Guigo R."/>
            <person name="Rago D."/>
            <person name="Mirbahai L."/>
            <person name="Eastwood N."/>
            <person name="Colbourne J.K."/>
            <person name="Zhou J."/>
            <person name="Mallon E."/>
            <person name="Orsini L."/>
        </authorList>
    </citation>
    <scope>NUCLEOTIDE SEQUENCE [LARGE SCALE GENOMIC DNA]</scope>
    <source>
        <strain evidence="1">LRV0_1</strain>
    </source>
</reference>
<organism evidence="1 2">
    <name type="scientific">Daphnia magna</name>
    <dbReference type="NCBI Taxonomy" id="35525"/>
    <lineage>
        <taxon>Eukaryota</taxon>
        <taxon>Metazoa</taxon>
        <taxon>Ecdysozoa</taxon>
        <taxon>Arthropoda</taxon>
        <taxon>Crustacea</taxon>
        <taxon>Branchiopoda</taxon>
        <taxon>Diplostraca</taxon>
        <taxon>Cladocera</taxon>
        <taxon>Anomopoda</taxon>
        <taxon>Daphniidae</taxon>
        <taxon>Daphnia</taxon>
    </lineage>
</organism>